<keyword evidence="11" id="KW-0067">ATP-binding</keyword>
<dbReference type="Pfam" id="PF13947">
    <property type="entry name" value="GUB_WAK_bind"/>
    <property type="match status" value="1"/>
</dbReference>
<evidence type="ECO:0000256" key="6">
    <source>
        <dbReference type="ARBA" id="ARBA00022692"/>
    </source>
</evidence>
<evidence type="ECO:0000256" key="20">
    <source>
        <dbReference type="SAM" id="Phobius"/>
    </source>
</evidence>
<evidence type="ECO:0000313" key="26">
    <source>
        <dbReference type="Proteomes" id="UP000002051"/>
    </source>
</evidence>
<evidence type="ECO:0000256" key="16">
    <source>
        <dbReference type="ARBA" id="ARBA00047558"/>
    </source>
</evidence>
<keyword evidence="3 19" id="KW-0245">EGF-like domain</keyword>
<evidence type="ECO:0000313" key="23">
    <source>
        <dbReference type="EMBL" id="KEH35372.1"/>
    </source>
</evidence>
<keyword evidence="2" id="KW-0723">Serine/threonine-protein kinase</keyword>
<dbReference type="FunFam" id="2.10.25.10:FF:000038">
    <property type="entry name" value="Fibrillin 2"/>
    <property type="match status" value="1"/>
</dbReference>
<evidence type="ECO:0000256" key="7">
    <source>
        <dbReference type="ARBA" id="ARBA00022729"/>
    </source>
</evidence>
<dbReference type="HOGENOM" id="CLU_000288_43_5_1"/>
<dbReference type="PROSITE" id="PS01187">
    <property type="entry name" value="EGF_CA"/>
    <property type="match status" value="1"/>
</dbReference>
<keyword evidence="4" id="KW-0597">Phosphoprotein</keyword>
<dbReference type="InterPro" id="IPR001881">
    <property type="entry name" value="EGF-like_Ca-bd_dom"/>
</dbReference>
<keyword evidence="12 20" id="KW-1133">Transmembrane helix</keyword>
<evidence type="ECO:0000313" key="27">
    <source>
        <dbReference type="Proteomes" id="UP000265566"/>
    </source>
</evidence>
<dbReference type="InterPro" id="IPR011009">
    <property type="entry name" value="Kinase-like_dom_sf"/>
</dbReference>
<dbReference type="PANTHER" id="PTHR27005:SF511">
    <property type="entry name" value="WALL-ASSOCIATED RECEPTOR KINASE 1-RELATED"/>
    <property type="match status" value="1"/>
</dbReference>
<dbReference type="AlphaFoldDB" id="A0A072V0R9"/>
<dbReference type="GO" id="GO:0005886">
    <property type="term" value="C:plasma membrane"/>
    <property type="evidence" value="ECO:0000318"/>
    <property type="project" value="GO_Central"/>
</dbReference>
<dbReference type="Gramene" id="rna17985">
    <property type="protein sequence ID" value="RHN69506.1"/>
    <property type="gene ID" value="gene17985"/>
</dbReference>
<dbReference type="KEGG" id="mtr:25489728"/>
<dbReference type="EMBL" id="CM001219">
    <property type="protein sequence ID" value="KEH35372.1"/>
    <property type="molecule type" value="Genomic_DNA"/>
</dbReference>
<feature type="transmembrane region" description="Helical" evidence="20">
    <location>
        <begin position="368"/>
        <end position="394"/>
    </location>
</feature>
<evidence type="ECO:0000313" key="25">
    <source>
        <dbReference type="EnsemblPlants" id="KEH35372"/>
    </source>
</evidence>
<dbReference type="InterPro" id="IPR008271">
    <property type="entry name" value="Ser/Thr_kinase_AS"/>
</dbReference>
<name>A0A072V0R9_MEDTR</name>
<keyword evidence="7" id="KW-0732">Signal</keyword>
<dbReference type="GO" id="GO:0005524">
    <property type="term" value="F:ATP binding"/>
    <property type="evidence" value="ECO:0007669"/>
    <property type="project" value="UniProtKB-KW"/>
</dbReference>
<comment type="function">
    <text evidence="18">Serine/threonine-protein kinase that may function as a signaling receptor of extracellular matrix component. Binding to pectin may have significance in the control of cell expansion, morphogenesis and development.</text>
</comment>
<dbReference type="EMBL" id="PSQE01000003">
    <property type="protein sequence ID" value="RHN69506.1"/>
    <property type="molecule type" value="Genomic_DNA"/>
</dbReference>
<reference evidence="24" key="5">
    <citation type="journal article" date="2018" name="Nat. Plants">
        <title>Whole-genome landscape of Medicago truncatula symbiotic genes.</title>
        <authorList>
            <person name="Pecrix Y."/>
            <person name="Gamas P."/>
            <person name="Carrere S."/>
        </authorList>
    </citation>
    <scope>NUCLEOTIDE SEQUENCE</scope>
    <source>
        <tissue evidence="24">Leaves</tissue>
    </source>
</reference>
<dbReference type="Pfam" id="PF07714">
    <property type="entry name" value="PK_Tyr_Ser-Thr"/>
    <property type="match status" value="1"/>
</dbReference>
<dbReference type="InterPro" id="IPR000742">
    <property type="entry name" value="EGF"/>
</dbReference>
<keyword evidence="26" id="KW-1185">Reference proteome</keyword>
<dbReference type="CDD" id="cd14066">
    <property type="entry name" value="STKc_IRAK"/>
    <property type="match status" value="1"/>
</dbReference>
<keyword evidence="5 24" id="KW-0808">Transferase</keyword>
<evidence type="ECO:0000259" key="22">
    <source>
        <dbReference type="PROSITE" id="PS50026"/>
    </source>
</evidence>
<evidence type="ECO:0000256" key="2">
    <source>
        <dbReference type="ARBA" id="ARBA00022527"/>
    </source>
</evidence>
<keyword evidence="6 20" id="KW-0812">Transmembrane</keyword>
<reference evidence="27" key="4">
    <citation type="journal article" date="2018" name="Nat. Plants">
        <title>Whole-genome landscape of Medicago truncatula symbiotic genes.</title>
        <authorList>
            <person name="Pecrix Y."/>
            <person name="Staton S.E."/>
            <person name="Sallet E."/>
            <person name="Lelandais-Briere C."/>
            <person name="Moreau S."/>
            <person name="Carrere S."/>
            <person name="Blein T."/>
            <person name="Jardinaud M.F."/>
            <person name="Latrasse D."/>
            <person name="Zouine M."/>
            <person name="Zahm M."/>
            <person name="Kreplak J."/>
            <person name="Mayjonade B."/>
            <person name="Satge C."/>
            <person name="Perez M."/>
            <person name="Cauet S."/>
            <person name="Marande W."/>
            <person name="Chantry-Darmon C."/>
            <person name="Lopez-Roques C."/>
            <person name="Bouchez O."/>
            <person name="Berard A."/>
            <person name="Debelle F."/>
            <person name="Munos S."/>
            <person name="Bendahmane A."/>
            <person name="Berges H."/>
            <person name="Niebel A."/>
            <person name="Buitink J."/>
            <person name="Frugier F."/>
            <person name="Benhamed M."/>
            <person name="Crespi M."/>
            <person name="Gouzy J."/>
            <person name="Gamas P."/>
        </authorList>
    </citation>
    <scope>NUCLEOTIDE SEQUENCE [LARGE SCALE GENOMIC DNA]</scope>
    <source>
        <strain evidence="27">cv. Jemalong A17</strain>
    </source>
</reference>
<keyword evidence="8" id="KW-0677">Repeat</keyword>
<gene>
    <name evidence="25" type="primary">25489728</name>
    <name evidence="23" type="ordered locus">MTR_3g088775</name>
    <name evidence="24" type="ORF">MtrunA17_Chr3g0125461</name>
</gene>
<keyword evidence="23" id="KW-0675">Receptor</keyword>
<evidence type="ECO:0000256" key="5">
    <source>
        <dbReference type="ARBA" id="ARBA00022679"/>
    </source>
</evidence>
<proteinExistence type="predicted"/>
<evidence type="ECO:0000259" key="21">
    <source>
        <dbReference type="PROSITE" id="PS50011"/>
    </source>
</evidence>
<dbReference type="PROSITE" id="PS00108">
    <property type="entry name" value="PROTEIN_KINASE_ST"/>
    <property type="match status" value="1"/>
</dbReference>
<keyword evidence="9" id="KW-0547">Nucleotide-binding</keyword>
<comment type="catalytic activity">
    <reaction evidence="16">
        <text>L-seryl-[protein] + ATP = O-phospho-L-seryl-[protein] + ADP + H(+)</text>
        <dbReference type="Rhea" id="RHEA:17989"/>
        <dbReference type="Rhea" id="RHEA-COMP:9863"/>
        <dbReference type="Rhea" id="RHEA-COMP:11604"/>
        <dbReference type="ChEBI" id="CHEBI:15378"/>
        <dbReference type="ChEBI" id="CHEBI:29999"/>
        <dbReference type="ChEBI" id="CHEBI:30616"/>
        <dbReference type="ChEBI" id="CHEBI:83421"/>
        <dbReference type="ChEBI" id="CHEBI:456216"/>
    </reaction>
</comment>
<keyword evidence="14" id="KW-1015">Disulfide bond</keyword>
<dbReference type="InterPro" id="IPR001245">
    <property type="entry name" value="Ser-Thr/Tyr_kinase_cat_dom"/>
</dbReference>
<dbReference type="Gene3D" id="2.10.25.10">
    <property type="entry name" value="Laminin"/>
    <property type="match status" value="1"/>
</dbReference>
<comment type="caution">
    <text evidence="19">Lacks conserved residue(s) required for the propagation of feature annotation.</text>
</comment>
<dbReference type="OrthoDB" id="4062651at2759"/>
<reference evidence="23 26" key="2">
    <citation type="journal article" date="2014" name="BMC Genomics">
        <title>An improved genome release (version Mt4.0) for the model legume Medicago truncatula.</title>
        <authorList>
            <person name="Tang H."/>
            <person name="Krishnakumar V."/>
            <person name="Bidwell S."/>
            <person name="Rosen B."/>
            <person name="Chan A."/>
            <person name="Zhou S."/>
            <person name="Gentzbittel L."/>
            <person name="Childs K.L."/>
            <person name="Yandell M."/>
            <person name="Gundlach H."/>
            <person name="Mayer K.F."/>
            <person name="Schwartz D.C."/>
            <person name="Town C.D."/>
        </authorList>
    </citation>
    <scope>GENOME REANNOTATION</scope>
    <source>
        <strain evidence="23">A17</strain>
        <strain evidence="25 26">cv. Jemalong A17</strain>
    </source>
</reference>
<keyword evidence="10 23" id="KW-0418">Kinase</keyword>
<dbReference type="InterPro" id="IPR000719">
    <property type="entry name" value="Prot_kinase_dom"/>
</dbReference>
<accession>A0A072V0R9</accession>
<evidence type="ECO:0000256" key="8">
    <source>
        <dbReference type="ARBA" id="ARBA00022737"/>
    </source>
</evidence>
<dbReference type="PROSITE" id="PS50011">
    <property type="entry name" value="PROTEIN_KINASE_DOM"/>
    <property type="match status" value="1"/>
</dbReference>
<protein>
    <submittedName>
        <fullName evidence="23">Wall-associated receptor kinase-like protein</fullName>
    </submittedName>
</protein>
<dbReference type="GO" id="GO:0030247">
    <property type="term" value="F:polysaccharide binding"/>
    <property type="evidence" value="ECO:0007669"/>
    <property type="project" value="InterPro"/>
</dbReference>
<dbReference type="SMART" id="SM00220">
    <property type="entry name" value="S_TKc"/>
    <property type="match status" value="1"/>
</dbReference>
<dbReference type="PROSITE" id="PS50026">
    <property type="entry name" value="EGF_3"/>
    <property type="match status" value="1"/>
</dbReference>
<dbReference type="Gene3D" id="1.10.510.10">
    <property type="entry name" value="Transferase(Phosphotransferase) domain 1"/>
    <property type="match status" value="1"/>
</dbReference>
<dbReference type="GO" id="GO:0007166">
    <property type="term" value="P:cell surface receptor signaling pathway"/>
    <property type="evidence" value="ECO:0000318"/>
    <property type="project" value="GO_Central"/>
</dbReference>
<evidence type="ECO:0000256" key="17">
    <source>
        <dbReference type="ARBA" id="ARBA00047951"/>
    </source>
</evidence>
<evidence type="ECO:0000256" key="13">
    <source>
        <dbReference type="ARBA" id="ARBA00023136"/>
    </source>
</evidence>
<evidence type="ECO:0000256" key="9">
    <source>
        <dbReference type="ARBA" id="ARBA00022741"/>
    </source>
</evidence>
<evidence type="ECO:0000256" key="12">
    <source>
        <dbReference type="ARBA" id="ARBA00022989"/>
    </source>
</evidence>
<sequence length="721" mass="80167">MNLRVNFIVRSKKVVVRQTKVTMAVHSKQILLMLLLVVLYTKVATQPMSLPNCPEMCGSVTIPFPFGFTEGCFLDSTFLINCNKTSNSKKLVPFLPNTNQTVLNITLNGELHVAWPVAKDCYSKNSIRTEQTIQFINMTHFHLSPTRNKLVAVGCDTSGILGVIDSEGNNYTSGCLAWCNRHADLVANESCSGPGCCQISVPQGRVLTEVFYFPLSSSSHSAVYDFNPCGYVFIVENGDYIFATTDLPKLKKKNFPVLLDWAVGNQTCQQAQKDLSSKYACKADRSICYDAETIKSGYLCKCFDGYRGNPYLIHGCEDINECTESNDCVQEATCDNLPGSYHCLCPKGHEGDGKMNGTKCNPKSRKDIIYIIALSVCVGLVALLVGSNYAYLALKQRKLDKLKEQFFQQNGGLLLQQKIGRHERSTETPRVFTIEELNEATNNFDEGKILGKGSQGTVYKGVLQDKSIVAIKKSKINDQNQIEPFINEVVVLSQINHRNVVRILGCCLETEVPLLVYEFIPNGTVYDHLHDQNQSIKLTWKTRLRIAKETAGVLAYLHSAASTPIIHRDIKSTNILLDVNLIAKVSDFGASKIVPLDHSLITTLVQGTLGYLDPEYLQTSVLTEKSDVYSFGVVLAELLTGKKALCYSRPVVERSLAMYFVSSMKEDRLVHILDSNIDAGNVEHLKEVALIAERCLRVNSEERPSMKEVAMELEGILVIEE</sequence>
<evidence type="ECO:0000256" key="3">
    <source>
        <dbReference type="ARBA" id="ARBA00022536"/>
    </source>
</evidence>
<evidence type="ECO:0000256" key="14">
    <source>
        <dbReference type="ARBA" id="ARBA00023157"/>
    </source>
</evidence>
<evidence type="ECO:0000256" key="4">
    <source>
        <dbReference type="ARBA" id="ARBA00022553"/>
    </source>
</evidence>
<dbReference type="InterPro" id="IPR045274">
    <property type="entry name" value="WAK-like"/>
</dbReference>
<dbReference type="InterPro" id="IPR049883">
    <property type="entry name" value="NOTCH1_EGF-like"/>
</dbReference>
<evidence type="ECO:0000256" key="19">
    <source>
        <dbReference type="PROSITE-ProRule" id="PRU00076"/>
    </source>
</evidence>
<dbReference type="GO" id="GO:0004674">
    <property type="term" value="F:protein serine/threonine kinase activity"/>
    <property type="evidence" value="ECO:0007669"/>
    <property type="project" value="UniProtKB-KW"/>
</dbReference>
<dbReference type="SUPFAM" id="SSF57196">
    <property type="entry name" value="EGF/Laminin"/>
    <property type="match status" value="1"/>
</dbReference>
<reference evidence="25" key="3">
    <citation type="submission" date="2015-04" db="UniProtKB">
        <authorList>
            <consortium name="EnsemblPlants"/>
        </authorList>
    </citation>
    <scope>IDENTIFICATION</scope>
    <source>
        <strain evidence="25">cv. Jemalong A17</strain>
    </source>
</reference>
<comment type="catalytic activity">
    <reaction evidence="17">
        <text>L-threonyl-[protein] + ATP = O-phospho-L-threonyl-[protein] + ADP + H(+)</text>
        <dbReference type="Rhea" id="RHEA:46608"/>
        <dbReference type="Rhea" id="RHEA-COMP:11060"/>
        <dbReference type="Rhea" id="RHEA-COMP:11605"/>
        <dbReference type="ChEBI" id="CHEBI:15378"/>
        <dbReference type="ChEBI" id="CHEBI:30013"/>
        <dbReference type="ChEBI" id="CHEBI:30616"/>
        <dbReference type="ChEBI" id="CHEBI:61977"/>
        <dbReference type="ChEBI" id="CHEBI:456216"/>
    </reaction>
</comment>
<evidence type="ECO:0000256" key="15">
    <source>
        <dbReference type="ARBA" id="ARBA00023180"/>
    </source>
</evidence>
<evidence type="ECO:0000256" key="11">
    <source>
        <dbReference type="ARBA" id="ARBA00022840"/>
    </source>
</evidence>
<dbReference type="SMART" id="SM00179">
    <property type="entry name" value="EGF_CA"/>
    <property type="match status" value="1"/>
</dbReference>
<dbReference type="PANTHER" id="PTHR27005">
    <property type="entry name" value="WALL-ASSOCIATED RECEPTOR KINASE-LIKE 21"/>
    <property type="match status" value="1"/>
</dbReference>
<feature type="domain" description="Protein kinase" evidence="21">
    <location>
        <begin position="444"/>
        <end position="717"/>
    </location>
</feature>
<evidence type="ECO:0000313" key="24">
    <source>
        <dbReference type="EMBL" id="RHN69506.1"/>
    </source>
</evidence>
<evidence type="ECO:0000256" key="18">
    <source>
        <dbReference type="ARBA" id="ARBA00058961"/>
    </source>
</evidence>
<dbReference type="Proteomes" id="UP000265566">
    <property type="component" value="Chromosome 3"/>
</dbReference>
<keyword evidence="13 20" id="KW-0472">Membrane</keyword>
<dbReference type="SMART" id="SM00181">
    <property type="entry name" value="EGF"/>
    <property type="match status" value="2"/>
</dbReference>
<dbReference type="FunFam" id="3.30.200.20:FF:000043">
    <property type="entry name" value="Wall-associated receptor kinase 2"/>
    <property type="match status" value="1"/>
</dbReference>
<dbReference type="SUPFAM" id="SSF56112">
    <property type="entry name" value="Protein kinase-like (PK-like)"/>
    <property type="match status" value="1"/>
</dbReference>
<dbReference type="Gene3D" id="3.30.200.20">
    <property type="entry name" value="Phosphorylase Kinase, domain 1"/>
    <property type="match status" value="1"/>
</dbReference>
<dbReference type="FunFam" id="1.10.510.10:FF:000084">
    <property type="entry name" value="Wall-associated receptor kinase 2"/>
    <property type="match status" value="1"/>
</dbReference>
<dbReference type="InterPro" id="IPR025287">
    <property type="entry name" value="WAK_GUB"/>
</dbReference>
<dbReference type="GO" id="GO:0005509">
    <property type="term" value="F:calcium ion binding"/>
    <property type="evidence" value="ECO:0007669"/>
    <property type="project" value="InterPro"/>
</dbReference>
<dbReference type="Proteomes" id="UP000002051">
    <property type="component" value="Chromosome 3"/>
</dbReference>
<dbReference type="CDD" id="cd00054">
    <property type="entry name" value="EGF_CA"/>
    <property type="match status" value="1"/>
</dbReference>
<dbReference type="Pfam" id="PF07645">
    <property type="entry name" value="EGF_CA"/>
    <property type="match status" value="1"/>
</dbReference>
<keyword evidence="15" id="KW-0325">Glycoprotein</keyword>
<reference evidence="23 26" key="1">
    <citation type="journal article" date="2011" name="Nature">
        <title>The Medicago genome provides insight into the evolution of rhizobial symbioses.</title>
        <authorList>
            <person name="Young N.D."/>
            <person name="Debelle F."/>
            <person name="Oldroyd G.E."/>
            <person name="Geurts R."/>
            <person name="Cannon S.B."/>
            <person name="Udvardi M.K."/>
            <person name="Benedito V.A."/>
            <person name="Mayer K.F."/>
            <person name="Gouzy J."/>
            <person name="Schoof H."/>
            <person name="Van de Peer Y."/>
            <person name="Proost S."/>
            <person name="Cook D.R."/>
            <person name="Meyers B.C."/>
            <person name="Spannagl M."/>
            <person name="Cheung F."/>
            <person name="De Mita S."/>
            <person name="Krishnakumar V."/>
            <person name="Gundlach H."/>
            <person name="Zhou S."/>
            <person name="Mudge J."/>
            <person name="Bharti A.K."/>
            <person name="Murray J.D."/>
            <person name="Naoumkina M.A."/>
            <person name="Rosen B."/>
            <person name="Silverstein K.A."/>
            <person name="Tang H."/>
            <person name="Rombauts S."/>
            <person name="Zhao P.X."/>
            <person name="Zhou P."/>
            <person name="Barbe V."/>
            <person name="Bardou P."/>
            <person name="Bechner M."/>
            <person name="Bellec A."/>
            <person name="Berger A."/>
            <person name="Berges H."/>
            <person name="Bidwell S."/>
            <person name="Bisseling T."/>
            <person name="Choisne N."/>
            <person name="Couloux A."/>
            <person name="Denny R."/>
            <person name="Deshpande S."/>
            <person name="Dai X."/>
            <person name="Doyle J.J."/>
            <person name="Dudez A.M."/>
            <person name="Farmer A.D."/>
            <person name="Fouteau S."/>
            <person name="Franken C."/>
            <person name="Gibelin C."/>
            <person name="Gish J."/>
            <person name="Goldstein S."/>
            <person name="Gonzalez A.J."/>
            <person name="Green P.J."/>
            <person name="Hallab A."/>
            <person name="Hartog M."/>
            <person name="Hua A."/>
            <person name="Humphray S.J."/>
            <person name="Jeong D.H."/>
            <person name="Jing Y."/>
            <person name="Jocker A."/>
            <person name="Kenton S.M."/>
            <person name="Kim D.J."/>
            <person name="Klee K."/>
            <person name="Lai H."/>
            <person name="Lang C."/>
            <person name="Lin S."/>
            <person name="Macmil S.L."/>
            <person name="Magdelenat G."/>
            <person name="Matthews L."/>
            <person name="McCorrison J."/>
            <person name="Monaghan E.L."/>
            <person name="Mun J.H."/>
            <person name="Najar F.Z."/>
            <person name="Nicholson C."/>
            <person name="Noirot C."/>
            <person name="O'Bleness M."/>
            <person name="Paule C.R."/>
            <person name="Poulain J."/>
            <person name="Prion F."/>
            <person name="Qin B."/>
            <person name="Qu C."/>
            <person name="Retzel E.F."/>
            <person name="Riddle C."/>
            <person name="Sallet E."/>
            <person name="Samain S."/>
            <person name="Samson N."/>
            <person name="Sanders I."/>
            <person name="Saurat O."/>
            <person name="Scarpelli C."/>
            <person name="Schiex T."/>
            <person name="Segurens B."/>
            <person name="Severin A.J."/>
            <person name="Sherrier D.J."/>
            <person name="Shi R."/>
            <person name="Sims S."/>
            <person name="Singer S.R."/>
            <person name="Sinharoy S."/>
            <person name="Sterck L."/>
            <person name="Viollet A."/>
            <person name="Wang B.B."/>
            <person name="Wang K."/>
            <person name="Wang M."/>
            <person name="Wang X."/>
            <person name="Warfsmann J."/>
            <person name="Weissenbach J."/>
            <person name="White D.D."/>
            <person name="White J.D."/>
            <person name="Wiley G.B."/>
            <person name="Wincker P."/>
            <person name="Xing Y."/>
            <person name="Yang L."/>
            <person name="Yao Z."/>
            <person name="Ying F."/>
            <person name="Zhai J."/>
            <person name="Zhou L."/>
            <person name="Zuber A."/>
            <person name="Denarie J."/>
            <person name="Dixon R.A."/>
            <person name="May G.D."/>
            <person name="Schwartz D.C."/>
            <person name="Rogers J."/>
            <person name="Quetier F."/>
            <person name="Town C.D."/>
            <person name="Roe B.A."/>
        </authorList>
    </citation>
    <scope>NUCLEOTIDE SEQUENCE [LARGE SCALE GENOMIC DNA]</scope>
    <source>
        <strain evidence="23">A17</strain>
        <strain evidence="25 26">cv. Jemalong A17</strain>
    </source>
</reference>
<dbReference type="PROSITE" id="PS00010">
    <property type="entry name" value="ASX_HYDROXYL"/>
    <property type="match status" value="1"/>
</dbReference>
<feature type="domain" description="EGF-like" evidence="22">
    <location>
        <begin position="318"/>
        <end position="361"/>
    </location>
</feature>
<comment type="subcellular location">
    <subcellularLocation>
        <location evidence="1">Membrane</location>
        <topology evidence="1">Single-pass type I membrane protein</topology>
    </subcellularLocation>
</comment>
<dbReference type="InterPro" id="IPR018097">
    <property type="entry name" value="EGF_Ca-bd_CS"/>
</dbReference>
<organism evidence="23 26">
    <name type="scientific">Medicago truncatula</name>
    <name type="common">Barrel medic</name>
    <name type="synonym">Medicago tribuloides</name>
    <dbReference type="NCBI Taxonomy" id="3880"/>
    <lineage>
        <taxon>Eukaryota</taxon>
        <taxon>Viridiplantae</taxon>
        <taxon>Streptophyta</taxon>
        <taxon>Embryophyta</taxon>
        <taxon>Tracheophyta</taxon>
        <taxon>Spermatophyta</taxon>
        <taxon>Magnoliopsida</taxon>
        <taxon>eudicotyledons</taxon>
        <taxon>Gunneridae</taxon>
        <taxon>Pentapetalae</taxon>
        <taxon>rosids</taxon>
        <taxon>fabids</taxon>
        <taxon>Fabales</taxon>
        <taxon>Fabaceae</taxon>
        <taxon>Papilionoideae</taxon>
        <taxon>50 kb inversion clade</taxon>
        <taxon>NPAAA clade</taxon>
        <taxon>Hologalegina</taxon>
        <taxon>IRL clade</taxon>
        <taxon>Trifolieae</taxon>
        <taxon>Medicago</taxon>
    </lineage>
</organism>
<dbReference type="InterPro" id="IPR000152">
    <property type="entry name" value="EGF-type_Asp/Asn_hydroxyl_site"/>
</dbReference>
<evidence type="ECO:0000256" key="1">
    <source>
        <dbReference type="ARBA" id="ARBA00004479"/>
    </source>
</evidence>
<dbReference type="EnsemblPlants" id="KEH35372">
    <property type="protein sequence ID" value="KEH35372"/>
    <property type="gene ID" value="MTR_3g088775"/>
</dbReference>
<evidence type="ECO:0000256" key="10">
    <source>
        <dbReference type="ARBA" id="ARBA00022777"/>
    </source>
</evidence>